<dbReference type="VEuPathDB" id="VectorBase:GPAI006977"/>
<evidence type="ECO:0000313" key="7">
    <source>
        <dbReference type="Proteomes" id="UP000092445"/>
    </source>
</evidence>
<evidence type="ECO:0000256" key="5">
    <source>
        <dbReference type="SAM" id="Phobius"/>
    </source>
</evidence>
<reference evidence="7" key="1">
    <citation type="submission" date="2014-03" db="EMBL/GenBank/DDBJ databases">
        <authorList>
            <person name="Aksoy S."/>
            <person name="Warren W."/>
            <person name="Wilson R.K."/>
        </authorList>
    </citation>
    <scope>NUCLEOTIDE SEQUENCE [LARGE SCALE GENOMIC DNA]</scope>
    <source>
        <strain evidence="7">IAEA</strain>
    </source>
</reference>
<dbReference type="GO" id="GO:0016020">
    <property type="term" value="C:membrane"/>
    <property type="evidence" value="ECO:0007669"/>
    <property type="project" value="UniProtKB-SubCell"/>
</dbReference>
<dbReference type="Pfam" id="PF00083">
    <property type="entry name" value="Sugar_tr"/>
    <property type="match status" value="1"/>
</dbReference>
<keyword evidence="3 5" id="KW-1133">Transmembrane helix</keyword>
<organism evidence="6 7">
    <name type="scientific">Glossina pallidipes</name>
    <name type="common">Tsetse fly</name>
    <dbReference type="NCBI Taxonomy" id="7398"/>
    <lineage>
        <taxon>Eukaryota</taxon>
        <taxon>Metazoa</taxon>
        <taxon>Ecdysozoa</taxon>
        <taxon>Arthropoda</taxon>
        <taxon>Hexapoda</taxon>
        <taxon>Insecta</taxon>
        <taxon>Pterygota</taxon>
        <taxon>Neoptera</taxon>
        <taxon>Endopterygota</taxon>
        <taxon>Diptera</taxon>
        <taxon>Brachycera</taxon>
        <taxon>Muscomorpha</taxon>
        <taxon>Hippoboscoidea</taxon>
        <taxon>Glossinidae</taxon>
        <taxon>Glossina</taxon>
    </lineage>
</organism>
<dbReference type="AlphaFoldDB" id="A0A1A9Z8I6"/>
<dbReference type="EnsemblMetazoa" id="GPAI006977-RA">
    <property type="protein sequence ID" value="GPAI006977-PA"/>
    <property type="gene ID" value="GPAI006977"/>
</dbReference>
<keyword evidence="4 5" id="KW-0472">Membrane</keyword>
<evidence type="ECO:0000256" key="3">
    <source>
        <dbReference type="ARBA" id="ARBA00022989"/>
    </source>
</evidence>
<name>A0A1A9Z8I6_GLOPL</name>
<evidence type="ECO:0008006" key="8">
    <source>
        <dbReference type="Google" id="ProtNLM"/>
    </source>
</evidence>
<keyword evidence="2 5" id="KW-0812">Transmembrane</keyword>
<dbReference type="Proteomes" id="UP000092445">
    <property type="component" value="Unassembled WGS sequence"/>
</dbReference>
<protein>
    <recommendedName>
        <fullName evidence="8">Major facilitator superfamily (MFS) profile domain-containing protein</fullName>
    </recommendedName>
</protein>
<dbReference type="InterPro" id="IPR005828">
    <property type="entry name" value="MFS_sugar_transport-like"/>
</dbReference>
<evidence type="ECO:0000256" key="1">
    <source>
        <dbReference type="ARBA" id="ARBA00004141"/>
    </source>
</evidence>
<dbReference type="Gene3D" id="1.20.1250.20">
    <property type="entry name" value="MFS general substrate transporter like domains"/>
    <property type="match status" value="1"/>
</dbReference>
<sequence>MHLLCLESNPIEMVDPEKRVFCTIVSNIAYSCGLLLLAEVYLIRDWRYLSLAVSLPLLLLFACFFVLPESPRLLLAVNQPERAAKILKSMAPVNGASLPSNFASTLAERFQKSQSIKSADSSSSTFGLLDLFRPKNMRPRI</sequence>
<dbReference type="PANTHER" id="PTHR24064">
    <property type="entry name" value="SOLUTE CARRIER FAMILY 22 MEMBER"/>
    <property type="match status" value="1"/>
</dbReference>
<dbReference type="STRING" id="7398.A0A1A9Z8I6"/>
<feature type="transmembrane region" description="Helical" evidence="5">
    <location>
        <begin position="48"/>
        <end position="67"/>
    </location>
</feature>
<dbReference type="SUPFAM" id="SSF103473">
    <property type="entry name" value="MFS general substrate transporter"/>
    <property type="match status" value="1"/>
</dbReference>
<proteinExistence type="predicted"/>
<keyword evidence="7" id="KW-1185">Reference proteome</keyword>
<evidence type="ECO:0000256" key="2">
    <source>
        <dbReference type="ARBA" id="ARBA00022692"/>
    </source>
</evidence>
<dbReference type="InterPro" id="IPR036259">
    <property type="entry name" value="MFS_trans_sf"/>
</dbReference>
<dbReference type="GO" id="GO:0022857">
    <property type="term" value="F:transmembrane transporter activity"/>
    <property type="evidence" value="ECO:0007669"/>
    <property type="project" value="InterPro"/>
</dbReference>
<accession>A0A1A9Z8I6</accession>
<reference evidence="6" key="2">
    <citation type="submission" date="2020-05" db="UniProtKB">
        <authorList>
            <consortium name="EnsemblMetazoa"/>
        </authorList>
    </citation>
    <scope>IDENTIFICATION</scope>
    <source>
        <strain evidence="6">IAEA</strain>
    </source>
</reference>
<feature type="transmembrane region" description="Helical" evidence="5">
    <location>
        <begin position="20"/>
        <end position="42"/>
    </location>
</feature>
<comment type="subcellular location">
    <subcellularLocation>
        <location evidence="1">Membrane</location>
        <topology evidence="1">Multi-pass membrane protein</topology>
    </subcellularLocation>
</comment>
<evidence type="ECO:0000313" key="6">
    <source>
        <dbReference type="EnsemblMetazoa" id="GPAI006977-PA"/>
    </source>
</evidence>
<evidence type="ECO:0000256" key="4">
    <source>
        <dbReference type="ARBA" id="ARBA00023136"/>
    </source>
</evidence>